<keyword evidence="2" id="KW-0812">Transmembrane</keyword>
<reference evidence="3" key="1">
    <citation type="submission" date="2023-11" db="EMBL/GenBank/DDBJ databases">
        <authorList>
            <person name="De Vega J J."/>
            <person name="De Vega J J."/>
        </authorList>
    </citation>
    <scope>NUCLEOTIDE SEQUENCE</scope>
</reference>
<protein>
    <submittedName>
        <fullName evidence="3">Uncharacterized protein</fullName>
    </submittedName>
</protein>
<accession>A0AAD2H864</accession>
<gene>
    <name evidence="3" type="ORF">MYCIT1_LOCUS17093</name>
</gene>
<dbReference type="EMBL" id="CAVNYO010000176">
    <property type="protein sequence ID" value="CAK5271784.1"/>
    <property type="molecule type" value="Genomic_DNA"/>
</dbReference>
<dbReference type="AlphaFoldDB" id="A0AAD2H864"/>
<feature type="compositionally biased region" description="Polar residues" evidence="1">
    <location>
        <begin position="116"/>
        <end position="128"/>
    </location>
</feature>
<evidence type="ECO:0000256" key="2">
    <source>
        <dbReference type="SAM" id="Phobius"/>
    </source>
</evidence>
<name>A0AAD2H864_9AGAR</name>
<proteinExistence type="predicted"/>
<keyword evidence="2" id="KW-0472">Membrane</keyword>
<organism evidence="3 4">
    <name type="scientific">Mycena citricolor</name>
    <dbReference type="NCBI Taxonomy" id="2018698"/>
    <lineage>
        <taxon>Eukaryota</taxon>
        <taxon>Fungi</taxon>
        <taxon>Dikarya</taxon>
        <taxon>Basidiomycota</taxon>
        <taxon>Agaricomycotina</taxon>
        <taxon>Agaricomycetes</taxon>
        <taxon>Agaricomycetidae</taxon>
        <taxon>Agaricales</taxon>
        <taxon>Marasmiineae</taxon>
        <taxon>Mycenaceae</taxon>
        <taxon>Mycena</taxon>
    </lineage>
</organism>
<keyword evidence="2" id="KW-1133">Transmembrane helix</keyword>
<evidence type="ECO:0000256" key="1">
    <source>
        <dbReference type="SAM" id="MobiDB-lite"/>
    </source>
</evidence>
<sequence>MSPSGETYIEKRWGSLLVFDRRATPTIGGSQAGFIGLLVGFGVIILGSCIAIFILLRDHKTTKAQRRNRYAARSSPTRPRFTSFVRDLFSTTNGKKTWIQASDDAWTADEAERLRASTSGGEMKTATQDEPFRPPRSFPSRMNSFASESQDEMSAYDPEPTIRYAPAPRPASISLSTIAHPRSASPASSASVFQPHVRFVSSAAEIGNLEEESSSIGHKGTNKERQLSADSLSSIRTFEGGTKFIEGL</sequence>
<evidence type="ECO:0000313" key="3">
    <source>
        <dbReference type="EMBL" id="CAK5271784.1"/>
    </source>
</evidence>
<feature type="region of interest" description="Disordered" evidence="1">
    <location>
        <begin position="115"/>
        <end position="138"/>
    </location>
</feature>
<comment type="caution">
    <text evidence="3">The sequence shown here is derived from an EMBL/GenBank/DDBJ whole genome shotgun (WGS) entry which is preliminary data.</text>
</comment>
<keyword evidence="4" id="KW-1185">Reference proteome</keyword>
<evidence type="ECO:0000313" key="4">
    <source>
        <dbReference type="Proteomes" id="UP001295794"/>
    </source>
</evidence>
<feature type="transmembrane region" description="Helical" evidence="2">
    <location>
        <begin position="34"/>
        <end position="56"/>
    </location>
</feature>
<dbReference type="Proteomes" id="UP001295794">
    <property type="component" value="Unassembled WGS sequence"/>
</dbReference>